<dbReference type="SUPFAM" id="SSF52096">
    <property type="entry name" value="ClpP/crotonase"/>
    <property type="match status" value="1"/>
</dbReference>
<evidence type="ECO:0000313" key="3">
    <source>
        <dbReference type="Proteomes" id="UP000198440"/>
    </source>
</evidence>
<reference evidence="2 3" key="1">
    <citation type="submission" date="2017-06" db="EMBL/GenBank/DDBJ databases">
        <authorList>
            <person name="Kim H.J."/>
            <person name="Triplett B.A."/>
        </authorList>
    </citation>
    <scope>NUCLEOTIDE SEQUENCE [LARGE SCALE GENOMIC DNA]</scope>
    <source>
        <strain evidence="2 3">DSM 11445</strain>
    </source>
</reference>
<dbReference type="Proteomes" id="UP000198440">
    <property type="component" value="Unassembled WGS sequence"/>
</dbReference>
<organism evidence="2 3">
    <name type="scientific">Antarctobacter heliothermus</name>
    <dbReference type="NCBI Taxonomy" id="74033"/>
    <lineage>
        <taxon>Bacteria</taxon>
        <taxon>Pseudomonadati</taxon>
        <taxon>Pseudomonadota</taxon>
        <taxon>Alphaproteobacteria</taxon>
        <taxon>Rhodobacterales</taxon>
        <taxon>Roseobacteraceae</taxon>
        <taxon>Antarctobacter</taxon>
    </lineage>
</organism>
<name>A0A239DMN0_9RHOB</name>
<evidence type="ECO:0000313" key="2">
    <source>
        <dbReference type="EMBL" id="SNS33637.1"/>
    </source>
</evidence>
<dbReference type="RefSeq" id="WP_089277343.1">
    <property type="nucleotide sequence ID" value="NZ_FZON01000011.1"/>
</dbReference>
<protein>
    <submittedName>
        <fullName evidence="2">Uncharacterized protein</fullName>
    </submittedName>
</protein>
<dbReference type="AlphaFoldDB" id="A0A239DMN0"/>
<evidence type="ECO:0000256" key="1">
    <source>
        <dbReference type="SAM" id="SignalP"/>
    </source>
</evidence>
<dbReference type="EMBL" id="FZON01000011">
    <property type="protein sequence ID" value="SNS33637.1"/>
    <property type="molecule type" value="Genomic_DNA"/>
</dbReference>
<dbReference type="InterPro" id="IPR029045">
    <property type="entry name" value="ClpP/crotonase-like_dom_sf"/>
</dbReference>
<gene>
    <name evidence="2" type="ORF">SAMN04488078_101162</name>
</gene>
<dbReference type="OrthoDB" id="7838311at2"/>
<proteinExistence type="predicted"/>
<keyword evidence="1" id="KW-0732">Signal</keyword>
<sequence>MTNCHFSRFAAGLLTAAGLSLTQAPPLSAAQFLDGGDADLGCILTVQGPIRSGDADGFRAALDRVVGNPYAGESDFLDRWDQVGGLAVPRICLDSPGGSLAEALKMADVLTDQTGDNGYLYSAIGTAVPRDATCHSACAVLFMAGGTQSESSGGRLPNRVLHAQGSLGFHAPGLDIADGNYSAEAVDRAFAIAVRSIGELSDRQSQMRFPATLMNRMVATPPQDMYVLQTVGEASQWMIDVVGLPYPAKVSRGHFVNACLNAQPGLRPSTGYYQTYATRHDGPGRSFFSGRRLGDYSESVLARHYTRGEAEIDLGTSGDFGDARFVSDPEPAEDGLNCEVSFGGRWPMDTPMRGNTRRLSISFAHGDAMALDQAALYPPWTRFAELAARHGTGAVPADATVWTDRRSLETRCLVYNSADRKTDDDPCDAVETARFTGDGTMQVTVEFTWPSGASTVVQMDGTGPRINGSRATKPYIEGVFDISDHMQCLRNSGSGNAFCFDMRAY</sequence>
<accession>A0A239DMN0</accession>
<feature type="chain" id="PRO_5013031725" evidence="1">
    <location>
        <begin position="30"/>
        <end position="505"/>
    </location>
</feature>
<feature type="signal peptide" evidence="1">
    <location>
        <begin position="1"/>
        <end position="29"/>
    </location>
</feature>